<dbReference type="AlphaFoldDB" id="A0A0R1L7P8"/>
<dbReference type="Gene3D" id="2.30.30.290">
    <property type="entry name" value="YopX-like domains"/>
    <property type="match status" value="1"/>
</dbReference>
<dbReference type="PATRIC" id="fig|1423808.3.peg.949"/>
<dbReference type="SUPFAM" id="SSF159006">
    <property type="entry name" value="YopX-like"/>
    <property type="match status" value="1"/>
</dbReference>
<organism evidence="2 3">
    <name type="scientific">Lentilactobacillus sunkii DSM 19904</name>
    <dbReference type="NCBI Taxonomy" id="1423808"/>
    <lineage>
        <taxon>Bacteria</taxon>
        <taxon>Bacillati</taxon>
        <taxon>Bacillota</taxon>
        <taxon>Bacilli</taxon>
        <taxon>Lactobacillales</taxon>
        <taxon>Lactobacillaceae</taxon>
        <taxon>Lentilactobacillus</taxon>
    </lineage>
</organism>
<keyword evidence="3" id="KW-1185">Reference proteome</keyword>
<evidence type="ECO:0000259" key="1">
    <source>
        <dbReference type="Pfam" id="PF09643"/>
    </source>
</evidence>
<dbReference type="InterPro" id="IPR023385">
    <property type="entry name" value="YopX-like_C"/>
</dbReference>
<dbReference type="Pfam" id="PF09643">
    <property type="entry name" value="YopX"/>
    <property type="match status" value="1"/>
</dbReference>
<dbReference type="InterPro" id="IPR019096">
    <property type="entry name" value="YopX_protein"/>
</dbReference>
<dbReference type="NCBIfam" id="TIGR01671">
    <property type="entry name" value="phage_TIGR01671"/>
    <property type="match status" value="1"/>
</dbReference>
<protein>
    <recommendedName>
        <fullName evidence="1">YopX protein domain-containing protein</fullName>
    </recommendedName>
</protein>
<dbReference type="EMBL" id="AZEA01000019">
    <property type="protein sequence ID" value="KRK87543.1"/>
    <property type="molecule type" value="Genomic_DNA"/>
</dbReference>
<accession>A0A0R1L7P8</accession>
<proteinExistence type="predicted"/>
<reference evidence="2 3" key="1">
    <citation type="journal article" date="2015" name="Genome Announc.">
        <title>Expanding the biotechnology potential of lactobacilli through comparative genomics of 213 strains and associated genera.</title>
        <authorList>
            <person name="Sun Z."/>
            <person name="Harris H.M."/>
            <person name="McCann A."/>
            <person name="Guo C."/>
            <person name="Argimon S."/>
            <person name="Zhang W."/>
            <person name="Yang X."/>
            <person name="Jeffery I.B."/>
            <person name="Cooney J.C."/>
            <person name="Kagawa T.F."/>
            <person name="Liu W."/>
            <person name="Song Y."/>
            <person name="Salvetti E."/>
            <person name="Wrobel A."/>
            <person name="Rasinkangas P."/>
            <person name="Parkhill J."/>
            <person name="Rea M.C."/>
            <person name="O'Sullivan O."/>
            <person name="Ritari J."/>
            <person name="Douillard F.P."/>
            <person name="Paul Ross R."/>
            <person name="Yang R."/>
            <person name="Briner A.E."/>
            <person name="Felis G.E."/>
            <person name="de Vos W.M."/>
            <person name="Barrangou R."/>
            <person name="Klaenhammer T.R."/>
            <person name="Caufield P.W."/>
            <person name="Cui Y."/>
            <person name="Zhang H."/>
            <person name="O'Toole P.W."/>
        </authorList>
    </citation>
    <scope>NUCLEOTIDE SEQUENCE [LARGE SCALE GENOMIC DNA]</scope>
    <source>
        <strain evidence="2 3">DSM 19904</strain>
    </source>
</reference>
<name>A0A0R1L7P8_9LACO</name>
<feature type="domain" description="YopX protein" evidence="1">
    <location>
        <begin position="6"/>
        <end position="149"/>
    </location>
</feature>
<dbReference type="InterPro" id="IPR010024">
    <property type="entry name" value="CHP16711"/>
</dbReference>
<dbReference type="OrthoDB" id="1809393at2"/>
<gene>
    <name evidence="2" type="ORF">FD17_GL000941</name>
</gene>
<dbReference type="Proteomes" id="UP000051581">
    <property type="component" value="Unassembled WGS sequence"/>
</dbReference>
<comment type="caution">
    <text evidence="2">The sequence shown here is derived from an EMBL/GenBank/DDBJ whole genome shotgun (WGS) entry which is preliminary data.</text>
</comment>
<evidence type="ECO:0000313" key="2">
    <source>
        <dbReference type="EMBL" id="KRK87543.1"/>
    </source>
</evidence>
<evidence type="ECO:0000313" key="3">
    <source>
        <dbReference type="Proteomes" id="UP000051581"/>
    </source>
</evidence>
<sequence length="152" mass="17283">MSREIKFRAWEKETTEPFPWKGAEQDECILSIDNDGTIDAKSLDDVWGDHGEHSEWVDHDVEVEQFIGLQDKNGKGIYEGDIIRFTEEDTASFVGPVEYMADDDYPAFDIPDKYIPEGFYIESNVISNGVARGILEVIGNVHENPDLLEVKK</sequence>
<dbReference type="RefSeq" id="WP_057826014.1">
    <property type="nucleotide sequence ID" value="NZ_AZEA01000019.1"/>
</dbReference>